<comment type="similarity">
    <text evidence="1 5">Belongs to the HypA/HybF family.</text>
</comment>
<dbReference type="InterPro" id="IPR000688">
    <property type="entry name" value="HypA/HybF"/>
</dbReference>
<sequence>MSLTEGVVRILEDQAAAHNFTKVKTVWLEIGELSQVDPDSMLFCFDAVTRGSSVAAGARLEIVRVPGEGFCLDCAKSVKLASRVDGCPECGGFALSVTQGADMRIKELEVE</sequence>
<evidence type="ECO:0000256" key="2">
    <source>
        <dbReference type="ARBA" id="ARBA00022596"/>
    </source>
</evidence>
<dbReference type="GO" id="GO:0008270">
    <property type="term" value="F:zinc ion binding"/>
    <property type="evidence" value="ECO:0007669"/>
    <property type="project" value="UniProtKB-UniRule"/>
</dbReference>
<dbReference type="PIRSF" id="PIRSF004761">
    <property type="entry name" value="Hydrgn_mat_HypA"/>
    <property type="match status" value="1"/>
</dbReference>
<feature type="binding site" evidence="5">
    <location>
        <position position="71"/>
    </location>
    <ligand>
        <name>Zn(2+)</name>
        <dbReference type="ChEBI" id="CHEBI:29105"/>
    </ligand>
</feature>
<dbReference type="Proteomes" id="UP000078543">
    <property type="component" value="Unassembled WGS sequence"/>
</dbReference>
<comment type="caution">
    <text evidence="5">Lacks conserved residue(s) required for the propagation of feature annotation.</text>
</comment>
<keyword evidence="2 5" id="KW-0533">Nickel</keyword>
<gene>
    <name evidence="5" type="primary">hypA</name>
    <name evidence="6" type="ORF">A6A05_03590</name>
</gene>
<evidence type="ECO:0000256" key="4">
    <source>
        <dbReference type="ARBA" id="ARBA00022833"/>
    </source>
</evidence>
<dbReference type="HAMAP" id="MF_00213">
    <property type="entry name" value="HypA_HybF"/>
    <property type="match status" value="1"/>
</dbReference>
<organism evidence="6 7">
    <name type="scientific">Magnetospirillum moscoviense</name>
    <dbReference type="NCBI Taxonomy" id="1437059"/>
    <lineage>
        <taxon>Bacteria</taxon>
        <taxon>Pseudomonadati</taxon>
        <taxon>Pseudomonadota</taxon>
        <taxon>Alphaproteobacteria</taxon>
        <taxon>Rhodospirillales</taxon>
        <taxon>Rhodospirillaceae</taxon>
        <taxon>Magnetospirillum</taxon>
    </lineage>
</organism>
<dbReference type="GO" id="GO:0051604">
    <property type="term" value="P:protein maturation"/>
    <property type="evidence" value="ECO:0007669"/>
    <property type="project" value="InterPro"/>
</dbReference>
<comment type="caution">
    <text evidence="6">The sequence shown here is derived from an EMBL/GenBank/DDBJ whole genome shotgun (WGS) entry which is preliminary data.</text>
</comment>
<dbReference type="PROSITE" id="PS01249">
    <property type="entry name" value="HYPA"/>
    <property type="match status" value="1"/>
</dbReference>
<evidence type="ECO:0000313" key="7">
    <source>
        <dbReference type="Proteomes" id="UP000078543"/>
    </source>
</evidence>
<dbReference type="STRING" id="1437059.A6A05_03590"/>
<dbReference type="AlphaFoldDB" id="A0A178MIF6"/>
<dbReference type="InterPro" id="IPR020538">
    <property type="entry name" value="Hydgase_Ni_incorp_HypA/HybF_CS"/>
</dbReference>
<reference evidence="6 7" key="1">
    <citation type="submission" date="2016-04" db="EMBL/GenBank/DDBJ databases">
        <title>Draft genome sequence of freshwater magnetotactic bacteria Magnetospirillum marisnigri SP-1 and Magnetospirillum moscoviense BB-1.</title>
        <authorList>
            <person name="Koziaeva V."/>
            <person name="Dziuba M.V."/>
            <person name="Ivanov T.M."/>
            <person name="Kuznetsov B."/>
            <person name="Grouzdev D.S."/>
        </authorList>
    </citation>
    <scope>NUCLEOTIDE SEQUENCE [LARGE SCALE GENOMIC DNA]</scope>
    <source>
        <strain evidence="6 7">BB-1</strain>
    </source>
</reference>
<evidence type="ECO:0000256" key="1">
    <source>
        <dbReference type="ARBA" id="ARBA00010748"/>
    </source>
</evidence>
<dbReference type="PANTHER" id="PTHR34535">
    <property type="entry name" value="HYDROGENASE MATURATION FACTOR HYPA"/>
    <property type="match status" value="1"/>
</dbReference>
<name>A0A178MIF6_9PROT</name>
<dbReference type="PANTHER" id="PTHR34535:SF3">
    <property type="entry name" value="HYDROGENASE MATURATION FACTOR HYPA"/>
    <property type="match status" value="1"/>
</dbReference>
<dbReference type="Gene3D" id="3.30.2320.80">
    <property type="match status" value="1"/>
</dbReference>
<evidence type="ECO:0000256" key="5">
    <source>
        <dbReference type="HAMAP-Rule" id="MF_00213"/>
    </source>
</evidence>
<feature type="binding site" evidence="5">
    <location>
        <position position="74"/>
    </location>
    <ligand>
        <name>Zn(2+)</name>
        <dbReference type="ChEBI" id="CHEBI:29105"/>
    </ligand>
</feature>
<dbReference type="Pfam" id="PF01155">
    <property type="entry name" value="HypA"/>
    <property type="match status" value="1"/>
</dbReference>
<keyword evidence="7" id="KW-1185">Reference proteome</keyword>
<feature type="binding site" evidence="5">
    <location>
        <position position="87"/>
    </location>
    <ligand>
        <name>Zn(2+)</name>
        <dbReference type="ChEBI" id="CHEBI:29105"/>
    </ligand>
</feature>
<keyword evidence="3 5" id="KW-0479">Metal-binding</keyword>
<evidence type="ECO:0000313" key="6">
    <source>
        <dbReference type="EMBL" id="OAN47918.1"/>
    </source>
</evidence>
<feature type="binding site" evidence="5">
    <location>
        <position position="90"/>
    </location>
    <ligand>
        <name>Zn(2+)</name>
        <dbReference type="ChEBI" id="CHEBI:29105"/>
    </ligand>
</feature>
<dbReference type="EMBL" id="LWQU01000163">
    <property type="protein sequence ID" value="OAN47918.1"/>
    <property type="molecule type" value="Genomic_DNA"/>
</dbReference>
<dbReference type="NCBIfam" id="TIGR00100">
    <property type="entry name" value="hypA"/>
    <property type="match status" value="1"/>
</dbReference>
<proteinExistence type="inferred from homology"/>
<accession>A0A178MIF6</accession>
<keyword evidence="4 5" id="KW-0862">Zinc</keyword>
<dbReference type="GO" id="GO:0016151">
    <property type="term" value="F:nickel cation binding"/>
    <property type="evidence" value="ECO:0007669"/>
    <property type="project" value="UniProtKB-UniRule"/>
</dbReference>
<evidence type="ECO:0000256" key="3">
    <source>
        <dbReference type="ARBA" id="ARBA00022723"/>
    </source>
</evidence>
<protein>
    <recommendedName>
        <fullName evidence="5">Hydrogenase maturation factor HypA</fullName>
    </recommendedName>
</protein>
<comment type="function">
    <text evidence="5">Involved in the maturation of [NiFe] hydrogenases. Required for nickel insertion into the metal center of the hydrogenase.</text>
</comment>